<dbReference type="SUPFAM" id="SSF63817">
    <property type="entry name" value="Sortase"/>
    <property type="match status" value="1"/>
</dbReference>
<feature type="active site" description="Acyl-thioester intermediate" evidence="2">
    <location>
        <position position="208"/>
    </location>
</feature>
<evidence type="ECO:0000313" key="3">
    <source>
        <dbReference type="EMBL" id="RAZ73453.1"/>
    </source>
</evidence>
<keyword evidence="4" id="KW-1185">Reference proteome</keyword>
<dbReference type="Gene3D" id="2.40.260.10">
    <property type="entry name" value="Sortase"/>
    <property type="match status" value="1"/>
</dbReference>
<feature type="active site" description="Proton donor/acceptor" evidence="2">
    <location>
        <position position="142"/>
    </location>
</feature>
<evidence type="ECO:0000313" key="4">
    <source>
        <dbReference type="Proteomes" id="UP000251002"/>
    </source>
</evidence>
<evidence type="ECO:0000256" key="1">
    <source>
        <dbReference type="ARBA" id="ARBA00022801"/>
    </source>
</evidence>
<organism evidence="3 4">
    <name type="scientific">Planococcus halotolerans</name>
    <dbReference type="NCBI Taxonomy" id="2233542"/>
    <lineage>
        <taxon>Bacteria</taxon>
        <taxon>Bacillati</taxon>
        <taxon>Bacillota</taxon>
        <taxon>Bacilli</taxon>
        <taxon>Bacillales</taxon>
        <taxon>Caryophanaceae</taxon>
        <taxon>Planococcus</taxon>
    </lineage>
</organism>
<dbReference type="Proteomes" id="UP000251002">
    <property type="component" value="Unassembled WGS sequence"/>
</dbReference>
<dbReference type="CDD" id="cd05829">
    <property type="entry name" value="Sortase_F"/>
    <property type="match status" value="1"/>
</dbReference>
<sequence>MNSVIKKVGLIYILFLFTTFSGNPIQATNSSQTATDLEFKQIEQRFKQEIAVQENSVKEEVLEKVSSLSSTFAGEDTSLEEKQVGVTPVQIEIPAIDEKAEIIEVGQTPDGNMAAPADIHTIGWYEPGVKPGQKGNAVLAGHVDGYNSPGSFYNLKKLEPGDEIHVIGEDGKVLTFIVLDKQSYTPEDAPLNEIFGASSKPKLNLITCTGTFDTDSGHYEERLVVYTELVES</sequence>
<dbReference type="GO" id="GO:0016787">
    <property type="term" value="F:hydrolase activity"/>
    <property type="evidence" value="ECO:0007669"/>
    <property type="project" value="UniProtKB-KW"/>
</dbReference>
<protein>
    <submittedName>
        <fullName evidence="3">Peptidase C60 sortase A and B</fullName>
    </submittedName>
</protein>
<comment type="caution">
    <text evidence="3">The sequence shown here is derived from an EMBL/GenBank/DDBJ whole genome shotgun (WGS) entry which is preliminary data.</text>
</comment>
<reference evidence="3 4" key="1">
    <citation type="submission" date="2018-06" db="EMBL/GenBank/DDBJ databases">
        <title>The draft genome sequences of strains SCU63 and S1.</title>
        <authorList>
            <person name="Gan L."/>
        </authorList>
    </citation>
    <scope>NUCLEOTIDE SEQUENCE [LARGE SCALE GENOMIC DNA]</scope>
    <source>
        <strain evidence="3 4">SCU63</strain>
    </source>
</reference>
<name>A0A365KL35_9BACL</name>
<dbReference type="InterPro" id="IPR005754">
    <property type="entry name" value="Sortase"/>
</dbReference>
<dbReference type="EMBL" id="QLZR01000010">
    <property type="protein sequence ID" value="RAZ73453.1"/>
    <property type="molecule type" value="Genomic_DNA"/>
</dbReference>
<dbReference type="Pfam" id="PF04203">
    <property type="entry name" value="Sortase"/>
    <property type="match status" value="1"/>
</dbReference>
<dbReference type="AlphaFoldDB" id="A0A365KL35"/>
<gene>
    <name evidence="3" type="ORF">DP120_17120</name>
</gene>
<keyword evidence="1" id="KW-0378">Hydrolase</keyword>
<accession>A0A365KL35</accession>
<proteinExistence type="predicted"/>
<dbReference type="InterPro" id="IPR023365">
    <property type="entry name" value="Sortase_dom-sf"/>
</dbReference>
<dbReference type="RefSeq" id="WP_112224850.1">
    <property type="nucleotide sequence ID" value="NZ_QLZR01000010.1"/>
</dbReference>
<dbReference type="InterPro" id="IPR042001">
    <property type="entry name" value="Sortase_F"/>
</dbReference>
<evidence type="ECO:0000256" key="2">
    <source>
        <dbReference type="PIRSR" id="PIRSR605754-1"/>
    </source>
</evidence>